<accession>A0ACB9G901</accession>
<organism evidence="1 2">
    <name type="scientific">Cichorium intybus</name>
    <name type="common">Chicory</name>
    <dbReference type="NCBI Taxonomy" id="13427"/>
    <lineage>
        <taxon>Eukaryota</taxon>
        <taxon>Viridiplantae</taxon>
        <taxon>Streptophyta</taxon>
        <taxon>Embryophyta</taxon>
        <taxon>Tracheophyta</taxon>
        <taxon>Spermatophyta</taxon>
        <taxon>Magnoliopsida</taxon>
        <taxon>eudicotyledons</taxon>
        <taxon>Gunneridae</taxon>
        <taxon>Pentapetalae</taxon>
        <taxon>asterids</taxon>
        <taxon>campanulids</taxon>
        <taxon>Asterales</taxon>
        <taxon>Asteraceae</taxon>
        <taxon>Cichorioideae</taxon>
        <taxon>Cichorieae</taxon>
        <taxon>Cichoriinae</taxon>
        <taxon>Cichorium</taxon>
    </lineage>
</organism>
<keyword evidence="2" id="KW-1185">Reference proteome</keyword>
<proteinExistence type="predicted"/>
<evidence type="ECO:0000313" key="1">
    <source>
        <dbReference type="EMBL" id="KAI3779984.1"/>
    </source>
</evidence>
<dbReference type="Proteomes" id="UP001055811">
    <property type="component" value="Linkage Group LG02"/>
</dbReference>
<evidence type="ECO:0000313" key="2">
    <source>
        <dbReference type="Proteomes" id="UP001055811"/>
    </source>
</evidence>
<reference evidence="1 2" key="2">
    <citation type="journal article" date="2022" name="Mol. Ecol. Resour.">
        <title>The genomes of chicory, endive, great burdock and yacon provide insights into Asteraceae paleo-polyploidization history and plant inulin production.</title>
        <authorList>
            <person name="Fan W."/>
            <person name="Wang S."/>
            <person name="Wang H."/>
            <person name="Wang A."/>
            <person name="Jiang F."/>
            <person name="Liu H."/>
            <person name="Zhao H."/>
            <person name="Xu D."/>
            <person name="Zhang Y."/>
        </authorList>
    </citation>
    <scope>NUCLEOTIDE SEQUENCE [LARGE SCALE GENOMIC DNA]</scope>
    <source>
        <strain evidence="2">cv. Punajuju</strain>
        <tissue evidence="1">Leaves</tissue>
    </source>
</reference>
<gene>
    <name evidence="1" type="ORF">L2E82_09773</name>
</gene>
<comment type="caution">
    <text evidence="1">The sequence shown here is derived from an EMBL/GenBank/DDBJ whole genome shotgun (WGS) entry which is preliminary data.</text>
</comment>
<sequence>MVQLFSDKTRRGLDRELMPGGGPLVGWDCCPELAVQPKVLVEETREGETERKNMFDRLGTPATSSGDFKGKPEVDHSDNYISEGAVGSRLHQIEELAELVG</sequence>
<dbReference type="EMBL" id="CM042010">
    <property type="protein sequence ID" value="KAI3779984.1"/>
    <property type="molecule type" value="Genomic_DNA"/>
</dbReference>
<reference evidence="2" key="1">
    <citation type="journal article" date="2022" name="Mol. Ecol. Resour.">
        <title>The genomes of chicory, endive, great burdock and yacon provide insights into Asteraceae palaeo-polyploidization history and plant inulin production.</title>
        <authorList>
            <person name="Fan W."/>
            <person name="Wang S."/>
            <person name="Wang H."/>
            <person name="Wang A."/>
            <person name="Jiang F."/>
            <person name="Liu H."/>
            <person name="Zhao H."/>
            <person name="Xu D."/>
            <person name="Zhang Y."/>
        </authorList>
    </citation>
    <scope>NUCLEOTIDE SEQUENCE [LARGE SCALE GENOMIC DNA]</scope>
    <source>
        <strain evidence="2">cv. Punajuju</strain>
    </source>
</reference>
<protein>
    <submittedName>
        <fullName evidence="1">Uncharacterized protein</fullName>
    </submittedName>
</protein>
<name>A0ACB9G901_CICIN</name>